<keyword evidence="4" id="KW-1185">Reference proteome</keyword>
<dbReference type="PANTHER" id="PTHR45786">
    <property type="entry name" value="DNA BINDING PROTEIN-LIKE"/>
    <property type="match status" value="1"/>
</dbReference>
<evidence type="ECO:0000259" key="2">
    <source>
        <dbReference type="Pfam" id="PF14214"/>
    </source>
</evidence>
<gene>
    <name evidence="3" type="ORF">A2U01_0003103</name>
</gene>
<feature type="compositionally biased region" description="Polar residues" evidence="1">
    <location>
        <begin position="15"/>
        <end position="24"/>
    </location>
</feature>
<feature type="compositionally biased region" description="Polar residues" evidence="1">
    <location>
        <begin position="86"/>
        <end position="97"/>
    </location>
</feature>
<dbReference type="GO" id="GO:0004386">
    <property type="term" value="F:helicase activity"/>
    <property type="evidence" value="ECO:0007669"/>
    <property type="project" value="UniProtKB-KW"/>
</dbReference>
<dbReference type="AlphaFoldDB" id="A0A392M4R2"/>
<dbReference type="Proteomes" id="UP000265520">
    <property type="component" value="Unassembled WGS sequence"/>
</dbReference>
<feature type="non-terminal residue" evidence="3">
    <location>
        <position position="463"/>
    </location>
</feature>
<keyword evidence="3" id="KW-0547">Nucleotide-binding</keyword>
<feature type="compositionally biased region" description="Acidic residues" evidence="1">
    <location>
        <begin position="61"/>
        <end position="80"/>
    </location>
</feature>
<comment type="caution">
    <text evidence="3">The sequence shown here is derived from an EMBL/GenBank/DDBJ whole genome shotgun (WGS) entry which is preliminary data.</text>
</comment>
<evidence type="ECO:0000256" key="1">
    <source>
        <dbReference type="SAM" id="MobiDB-lite"/>
    </source>
</evidence>
<dbReference type="EMBL" id="LXQA010003485">
    <property type="protein sequence ID" value="MCH82301.1"/>
    <property type="molecule type" value="Genomic_DNA"/>
</dbReference>
<dbReference type="InterPro" id="IPR025476">
    <property type="entry name" value="Helitron_helicase-like"/>
</dbReference>
<protein>
    <submittedName>
        <fullName evidence="3">Helicase-like protein</fullName>
    </submittedName>
</protein>
<feature type="domain" description="Helitron helicase-like" evidence="2">
    <location>
        <begin position="383"/>
        <end position="463"/>
    </location>
</feature>
<keyword evidence="3" id="KW-0347">Helicase</keyword>
<dbReference type="Pfam" id="PF14214">
    <property type="entry name" value="Helitron_like_N"/>
    <property type="match status" value="1"/>
</dbReference>
<keyword evidence="3" id="KW-0378">Hydrolase</keyword>
<evidence type="ECO:0000313" key="4">
    <source>
        <dbReference type="Proteomes" id="UP000265520"/>
    </source>
</evidence>
<sequence length="463" mass="52649">MNSIQVNLANKFDSVNTSYTNVPNMRTAHDSPEAQTDRTTKRKQTTLVPPDELFDNSESSESSEEDQFENESETDTDNDDVAGLVSESNSVSPQGYSDISDPQFECQACGAHMWYQERRQKTRDSANPCFQLCCGNGKVQLPLLKHAPQCLQDLLFDAKSKKSKHFQQNIRMYNAMFSFTSPGMKFDNKINGGKGPPILRLHGQPCHRIGSMLPKQGEAPKFAQLYIYDTDNEVANRIQSYGHNKSIDPDVVRNLSAMLDQQNVHAKAFRMARDRLNTGNVKDLKLRLIHDRKTDGRIYNQPTVSEVAALIVGDVDAGDTRDIIIQQKGGQLARINEFHPTYLGYQYPLIFPYGEDGFRRGTLHKERPDVIITKRNRLTIMDWLSFRIQMRRLEAQTLMCSRRLFQQFLVDGFTMMEAERLSFVRNNQSTLRVGKYQKLNASTDSNPKSGKRVVLPSTFVGSK</sequence>
<evidence type="ECO:0000313" key="3">
    <source>
        <dbReference type="EMBL" id="MCH82301.1"/>
    </source>
</evidence>
<accession>A0A392M4R2</accession>
<dbReference type="PANTHER" id="PTHR45786:SF66">
    <property type="entry name" value="HOOK MOTIF PROTEIN, PUTATIVE-RELATED"/>
    <property type="match status" value="1"/>
</dbReference>
<reference evidence="3 4" key="1">
    <citation type="journal article" date="2018" name="Front. Plant Sci.">
        <title>Red Clover (Trifolium pratense) and Zigzag Clover (T. medium) - A Picture of Genomic Similarities and Differences.</title>
        <authorList>
            <person name="Dluhosova J."/>
            <person name="Istvanek J."/>
            <person name="Nedelnik J."/>
            <person name="Repkova J."/>
        </authorList>
    </citation>
    <scope>NUCLEOTIDE SEQUENCE [LARGE SCALE GENOMIC DNA]</scope>
    <source>
        <strain evidence="4">cv. 10/8</strain>
        <tissue evidence="3">Leaf</tissue>
    </source>
</reference>
<name>A0A392M4R2_9FABA</name>
<keyword evidence="3" id="KW-0067">ATP-binding</keyword>
<proteinExistence type="predicted"/>
<feature type="compositionally biased region" description="Basic and acidic residues" evidence="1">
    <location>
        <begin position="27"/>
        <end position="39"/>
    </location>
</feature>
<organism evidence="3 4">
    <name type="scientific">Trifolium medium</name>
    <dbReference type="NCBI Taxonomy" id="97028"/>
    <lineage>
        <taxon>Eukaryota</taxon>
        <taxon>Viridiplantae</taxon>
        <taxon>Streptophyta</taxon>
        <taxon>Embryophyta</taxon>
        <taxon>Tracheophyta</taxon>
        <taxon>Spermatophyta</taxon>
        <taxon>Magnoliopsida</taxon>
        <taxon>eudicotyledons</taxon>
        <taxon>Gunneridae</taxon>
        <taxon>Pentapetalae</taxon>
        <taxon>rosids</taxon>
        <taxon>fabids</taxon>
        <taxon>Fabales</taxon>
        <taxon>Fabaceae</taxon>
        <taxon>Papilionoideae</taxon>
        <taxon>50 kb inversion clade</taxon>
        <taxon>NPAAA clade</taxon>
        <taxon>Hologalegina</taxon>
        <taxon>IRL clade</taxon>
        <taxon>Trifolieae</taxon>
        <taxon>Trifolium</taxon>
    </lineage>
</organism>
<feature type="region of interest" description="Disordered" evidence="1">
    <location>
        <begin position="15"/>
        <end position="98"/>
    </location>
</feature>